<dbReference type="Gene3D" id="1.10.418.20">
    <property type="match status" value="1"/>
</dbReference>
<feature type="compositionally biased region" description="Acidic residues" evidence="7">
    <location>
        <begin position="108"/>
        <end position="121"/>
    </location>
</feature>
<feature type="domain" description="Ubiquitin-like protease family profile" evidence="8">
    <location>
        <begin position="386"/>
        <end position="580"/>
    </location>
</feature>
<evidence type="ECO:0000256" key="7">
    <source>
        <dbReference type="SAM" id="MobiDB-lite"/>
    </source>
</evidence>
<dbReference type="FunFam" id="3.30.310.130:FF:000006">
    <property type="entry name" value="Probable ubiquitin-like-specific protease 2B"/>
    <property type="match status" value="1"/>
</dbReference>
<comment type="function">
    <text evidence="6">Protease that catalyzes two essential functions in the SUMO pathway: processing of full-length SUMOs to their mature forms and deconjugation of SUMO from targeted proteins.</text>
</comment>
<comment type="caution">
    <text evidence="9">The sequence shown here is derived from an EMBL/GenBank/DDBJ whole genome shotgun (WGS) entry which is preliminary data.</text>
</comment>
<dbReference type="Proteomes" id="UP001359559">
    <property type="component" value="Unassembled WGS sequence"/>
</dbReference>
<evidence type="ECO:0000313" key="9">
    <source>
        <dbReference type="EMBL" id="KAK7302577.1"/>
    </source>
</evidence>
<feature type="region of interest" description="Disordered" evidence="7">
    <location>
        <begin position="80"/>
        <end position="134"/>
    </location>
</feature>
<dbReference type="PANTHER" id="PTHR47764:SF12">
    <property type="entry name" value="ULP1 PROTEASE FAMILY, CARBOXY-TERMINAL DOMAIN PROTEIN"/>
    <property type="match status" value="1"/>
</dbReference>
<accession>A0AAN9JP01</accession>
<organism evidence="9 10">
    <name type="scientific">Clitoria ternatea</name>
    <name type="common">Butterfly pea</name>
    <dbReference type="NCBI Taxonomy" id="43366"/>
    <lineage>
        <taxon>Eukaryota</taxon>
        <taxon>Viridiplantae</taxon>
        <taxon>Streptophyta</taxon>
        <taxon>Embryophyta</taxon>
        <taxon>Tracheophyta</taxon>
        <taxon>Spermatophyta</taxon>
        <taxon>Magnoliopsida</taxon>
        <taxon>eudicotyledons</taxon>
        <taxon>Gunneridae</taxon>
        <taxon>Pentapetalae</taxon>
        <taxon>rosids</taxon>
        <taxon>fabids</taxon>
        <taxon>Fabales</taxon>
        <taxon>Fabaceae</taxon>
        <taxon>Papilionoideae</taxon>
        <taxon>50 kb inversion clade</taxon>
        <taxon>NPAAA clade</taxon>
        <taxon>indigoferoid/millettioid clade</taxon>
        <taxon>Phaseoleae</taxon>
        <taxon>Clitoria</taxon>
    </lineage>
</organism>
<evidence type="ECO:0000256" key="3">
    <source>
        <dbReference type="ARBA" id="ARBA00022786"/>
    </source>
</evidence>
<evidence type="ECO:0000256" key="1">
    <source>
        <dbReference type="ARBA" id="ARBA00005234"/>
    </source>
</evidence>
<keyword evidence="10" id="KW-1185">Reference proteome</keyword>
<evidence type="ECO:0000256" key="4">
    <source>
        <dbReference type="ARBA" id="ARBA00022801"/>
    </source>
</evidence>
<name>A0AAN9JP01_CLITE</name>
<proteinExistence type="inferred from homology"/>
<comment type="similarity">
    <text evidence="1">Belongs to the peptidase C48 family.</text>
</comment>
<keyword evidence="2" id="KW-0645">Protease</keyword>
<keyword evidence="4" id="KW-0378">Hydrolase</keyword>
<sequence length="929" mass="104941">MTRRTRSSSTSSSSSTKKFQVFEFDDEDEKIEKLSQRMLSKFTNPSTSRSSPITKYDFLQAFAHVSQPPSKNVAVTVTADPIDVDAEQEEEAKRPPEEVTDKPLEVVVVDDDDDDDEDYSDSDGSTGTGIANREKCDNPCPINMAMQDCAGADFVECEFDLKNQSLDVVSDDEDGIGSSETSSFSTSTTSNSSEDEVNFGDQLLVEHVPVAFEINSIEKVVDVIPDYIQYGDLYSTRSRLIFSCSSLKLEGSTINGTRETFKIEWATEDIIKIESRWFGNIETAWINLLLKQNDFIEADNTNLNPGVRLLTFAVYDSCWYKAEEAIKLLDARYADMWSAFFDIDTDNNGNIFALGQDGFFCQKRYFRPFDEAFEEVIYPKGEPDAVSIRMRDIELLQPQTFINDTIIDFYIKYLKSKLPTDEQERFHFFNSFFFRKLADLDKDPSSACDGRAAFQRVRKWTRKVNLFEKDYILIPVNYSLHWSLIVICHPGEMTCFTDEEIKKSSKVPCVLHMDSLRGSHKGLKNLFQSYLCEEWKERHSNMVDDVSSKFLHMRFVSLELPQQGNLYDCGLFLLHYVECFLKEAPTNINPFMITKFSNFLTSNWFPPAEASLKRSHIQNLIYDISVNNSLQAPPADCLDRGLPSEVPGIIINHRVEADSSGDCYYSALLHGEIPSTTELETDSRYSTASLIRGESCLRDPGSVFKDLQVAVGTSLSNCLPMPISHQRGFMSPIKETEESDEENVLSLERENSQVGVLASDLPSTSYVSKDHRTSGTSQHGFSVNFMKPVESHSCSRTSTSVSWITLNTLEDQPLENIEESSIPDKTAFEYLSTTGEELADAVQDSQEPIDVDDDDGMSVKHRSSFQENMTSVTHERFDLAQNSSLEDDTLGSKKESPDHQDAKRPKLMNAGGSGRRFTRSMVKQVCNVL</sequence>
<dbReference type="InterPro" id="IPR003653">
    <property type="entry name" value="Peptidase_C48_C"/>
</dbReference>
<dbReference type="InterPro" id="IPR057375">
    <property type="entry name" value="ULP2A/B_PH"/>
</dbReference>
<keyword evidence="3" id="KW-0833">Ubl conjugation pathway</keyword>
<evidence type="ECO:0000313" key="10">
    <source>
        <dbReference type="Proteomes" id="UP001359559"/>
    </source>
</evidence>
<evidence type="ECO:0000256" key="2">
    <source>
        <dbReference type="ARBA" id="ARBA00022670"/>
    </source>
</evidence>
<gene>
    <name evidence="9" type="ORF">RJT34_13469</name>
</gene>
<dbReference type="PROSITE" id="PS50600">
    <property type="entry name" value="ULP_PROTEASE"/>
    <property type="match status" value="1"/>
</dbReference>
<evidence type="ECO:0000259" key="8">
    <source>
        <dbReference type="PROSITE" id="PS50600"/>
    </source>
</evidence>
<dbReference type="SUPFAM" id="SSF54001">
    <property type="entry name" value="Cysteine proteinases"/>
    <property type="match status" value="1"/>
</dbReference>
<reference evidence="9 10" key="1">
    <citation type="submission" date="2024-01" db="EMBL/GenBank/DDBJ databases">
        <title>The genomes of 5 underutilized Papilionoideae crops provide insights into root nodulation and disease resistance.</title>
        <authorList>
            <person name="Yuan L."/>
        </authorList>
    </citation>
    <scope>NUCLEOTIDE SEQUENCE [LARGE SCALE GENOMIC DNA]</scope>
    <source>
        <strain evidence="9">LY-2023</strain>
        <tissue evidence="9">Leaf</tissue>
    </source>
</reference>
<dbReference type="Pfam" id="PF25352">
    <property type="entry name" value="PH_ULP"/>
    <property type="match status" value="1"/>
</dbReference>
<keyword evidence="5" id="KW-0788">Thiol protease</keyword>
<dbReference type="GO" id="GO:0008234">
    <property type="term" value="F:cysteine-type peptidase activity"/>
    <property type="evidence" value="ECO:0007669"/>
    <property type="project" value="UniProtKB-KW"/>
</dbReference>
<feature type="compositionally biased region" description="Basic and acidic residues" evidence="7">
    <location>
        <begin position="890"/>
        <end position="904"/>
    </location>
</feature>
<feature type="compositionally biased region" description="Basic and acidic residues" evidence="7">
    <location>
        <begin position="91"/>
        <end position="104"/>
    </location>
</feature>
<dbReference type="GO" id="GO:0006508">
    <property type="term" value="P:proteolysis"/>
    <property type="evidence" value="ECO:0007669"/>
    <property type="project" value="UniProtKB-KW"/>
</dbReference>
<dbReference type="EMBL" id="JAYKXN010000003">
    <property type="protein sequence ID" value="KAK7302577.1"/>
    <property type="molecule type" value="Genomic_DNA"/>
</dbReference>
<dbReference type="InterPro" id="IPR038765">
    <property type="entry name" value="Papain-like_cys_pep_sf"/>
</dbReference>
<dbReference type="PANTHER" id="PTHR47764">
    <property type="entry name" value="UBIQUITIN-LIKE-SPECIFIC PROTEASE 2B-RELATED"/>
    <property type="match status" value="1"/>
</dbReference>
<evidence type="ECO:0000256" key="6">
    <source>
        <dbReference type="ARBA" id="ARBA00057729"/>
    </source>
</evidence>
<feature type="compositionally biased region" description="Low complexity" evidence="7">
    <location>
        <begin position="178"/>
        <end position="192"/>
    </location>
</feature>
<protein>
    <recommendedName>
        <fullName evidence="8">Ubiquitin-like protease family profile domain-containing protein</fullName>
    </recommendedName>
</protein>
<feature type="region of interest" description="Disordered" evidence="7">
    <location>
        <begin position="170"/>
        <end position="195"/>
    </location>
</feature>
<feature type="region of interest" description="Disordered" evidence="7">
    <location>
        <begin position="881"/>
        <end position="916"/>
    </location>
</feature>
<dbReference type="AlphaFoldDB" id="A0AAN9JP01"/>
<dbReference type="Gene3D" id="3.30.310.130">
    <property type="entry name" value="Ubiquitin-related"/>
    <property type="match status" value="1"/>
</dbReference>
<evidence type="ECO:0000256" key="5">
    <source>
        <dbReference type="ARBA" id="ARBA00022807"/>
    </source>
</evidence>
<dbReference type="Pfam" id="PF02902">
    <property type="entry name" value="Peptidase_C48"/>
    <property type="match status" value="1"/>
</dbReference>